<sequence length="407" mass="43938">MNKGKHLIIADDFTGANDTGVQLKKNGFQTEVMLFPTGDTIDHAIVLDTESRTIPATAAFEKVATLTSKIMEQNQFDLVYKKVDSTIRGNIAEEIHAVADKYQPDLIVVAPALPTAGRTTVNGVQMLNGKPLMQTDIANDPLNPLWTDDIVKMLKKEFGSEVALAKTDTNDLSPRSSKVLVFDAITDEDLTVIAKFAQSLKKRILYVGSAGLAGALFQKSRIAKPSLAVVGSISETSLKQMAYAVDAGTAIITVQINDMLKPDRKALITKYQAMVRSKLKEGKNTVLTVTRRKEDYQKTIDAFKKMGTVDRSEISRIVRENLAAIASGIVKNESISGLFLTGGDTAIEMIRSLNASGSEIQSEIMPGVVLSKLVGGVASGLRIVTKAGAFGSEDTLFQSLKILNEEG</sequence>
<accession>K6QII7</accession>
<reference evidence="9" key="1">
    <citation type="submission" date="2023-06" db="EMBL/GenBank/DDBJ databases">
        <title>Draft Genome Sequences of lactic acid bacteria strains isolated from fermented milk products.</title>
        <authorList>
            <person name="Elcheninov A.G."/>
            <person name="Klyukina A."/>
            <person name="Zayulina K.S."/>
            <person name="Gavirova L.A."/>
            <person name="Shcherbakova P.A."/>
            <person name="Shestakov A.I."/>
            <person name="Kublanov I.V."/>
            <person name="Kochetkova T.V."/>
        </authorList>
    </citation>
    <scope>NUCLEOTIDE SEQUENCE</scope>
    <source>
        <strain evidence="9">TOM.1374</strain>
    </source>
</reference>
<evidence type="ECO:0000256" key="6">
    <source>
        <dbReference type="ARBA" id="ARBA00023277"/>
    </source>
</evidence>
<evidence type="ECO:0000313" key="9">
    <source>
        <dbReference type="EMBL" id="MDM7453413.1"/>
    </source>
</evidence>
<keyword evidence="4 9" id="KW-0418">Kinase</keyword>
<keyword evidence="3" id="KW-0547">Nucleotide-binding</keyword>
<dbReference type="InterPro" id="IPR037051">
    <property type="entry name" value="4-carb_acid_sugar_kinase_N_sf"/>
</dbReference>
<dbReference type="AlphaFoldDB" id="A0A1S2ATE7"/>
<dbReference type="RefSeq" id="WP_003568001.1">
    <property type="nucleotide sequence ID" value="NC_014334.2"/>
</dbReference>
<dbReference type="KEGG" id="lcz:LCAZH_2706"/>
<keyword evidence="2" id="KW-0808">Transferase</keyword>
<evidence type="ECO:0000259" key="7">
    <source>
        <dbReference type="Pfam" id="PF07005"/>
    </source>
</evidence>
<dbReference type="Proteomes" id="UP001231451">
    <property type="component" value="Unassembled WGS sequence"/>
</dbReference>
<dbReference type="GO" id="GO:0016301">
    <property type="term" value="F:kinase activity"/>
    <property type="evidence" value="ECO:0007669"/>
    <property type="project" value="UniProtKB-KW"/>
</dbReference>
<keyword evidence="5" id="KW-0067">ATP-binding</keyword>
<evidence type="ECO:0000313" key="10">
    <source>
        <dbReference type="Proteomes" id="UP001231451"/>
    </source>
</evidence>
<dbReference type="Pfam" id="PF17042">
    <property type="entry name" value="NBD_C"/>
    <property type="match status" value="1"/>
</dbReference>
<evidence type="ECO:0000256" key="2">
    <source>
        <dbReference type="ARBA" id="ARBA00022679"/>
    </source>
</evidence>
<dbReference type="GeneID" id="57091295"/>
<dbReference type="InterPro" id="IPR042213">
    <property type="entry name" value="NBD_C_sf"/>
</dbReference>
<accession>A0A1S2ATE7</accession>
<dbReference type="Gene3D" id="3.40.980.20">
    <property type="entry name" value="Four-carbon acid sugar kinase, nucleotide binding domain"/>
    <property type="match status" value="1"/>
</dbReference>
<accession>S4ZRT1</accession>
<evidence type="ECO:0000256" key="4">
    <source>
        <dbReference type="ARBA" id="ARBA00022777"/>
    </source>
</evidence>
<feature type="domain" description="Four-carbon acid sugar kinase N-terminal" evidence="7">
    <location>
        <begin position="7"/>
        <end position="216"/>
    </location>
</feature>
<protein>
    <submittedName>
        <fullName evidence="9">Four-carbon acid sugar kinase family protein</fullName>
    </submittedName>
</protein>
<dbReference type="SUPFAM" id="SSF142764">
    <property type="entry name" value="YgbK-like"/>
    <property type="match status" value="1"/>
</dbReference>
<evidence type="ECO:0000256" key="3">
    <source>
        <dbReference type="ARBA" id="ARBA00022741"/>
    </source>
</evidence>
<dbReference type="GO" id="GO:0005524">
    <property type="term" value="F:ATP binding"/>
    <property type="evidence" value="ECO:0007669"/>
    <property type="project" value="UniProtKB-KW"/>
</dbReference>
<proteinExistence type="inferred from homology"/>
<evidence type="ECO:0000259" key="8">
    <source>
        <dbReference type="Pfam" id="PF17042"/>
    </source>
</evidence>
<dbReference type="Gene3D" id="3.40.50.10840">
    <property type="entry name" value="Putative sugar-binding, N-terminal domain"/>
    <property type="match status" value="1"/>
</dbReference>
<organism evidence="9 10">
    <name type="scientific">Lacticaseibacillus paracasei</name>
    <name type="common">Lactobacillus paracasei</name>
    <dbReference type="NCBI Taxonomy" id="1597"/>
    <lineage>
        <taxon>Bacteria</taxon>
        <taxon>Bacillati</taxon>
        <taxon>Bacillota</taxon>
        <taxon>Bacilli</taxon>
        <taxon>Lactobacillales</taxon>
        <taxon>Lactobacillaceae</taxon>
        <taxon>Lacticaseibacillus</taxon>
    </lineage>
</organism>
<keyword evidence="6" id="KW-0119">Carbohydrate metabolism</keyword>
<comment type="similarity">
    <text evidence="1">Belongs to the four-carbon acid sugar kinase family.</text>
</comment>
<dbReference type="KEGG" id="lcl:LOCK919_2957"/>
<feature type="domain" description="Four-carbon acid sugar kinase nucleotide binding" evidence="8">
    <location>
        <begin position="227"/>
        <end position="396"/>
    </location>
</feature>
<evidence type="ECO:0000256" key="5">
    <source>
        <dbReference type="ARBA" id="ARBA00022840"/>
    </source>
</evidence>
<gene>
    <name evidence="9" type="ORF">QUF16_03495</name>
</gene>
<dbReference type="InterPro" id="IPR031475">
    <property type="entry name" value="NBD_C"/>
</dbReference>
<dbReference type="Pfam" id="PF07005">
    <property type="entry name" value="SBD_N"/>
    <property type="match status" value="1"/>
</dbReference>
<evidence type="ECO:0000256" key="1">
    <source>
        <dbReference type="ARBA" id="ARBA00005715"/>
    </source>
</evidence>
<dbReference type="EMBL" id="JAUCBG010000002">
    <property type="protein sequence ID" value="MDM7453413.1"/>
    <property type="molecule type" value="Genomic_DNA"/>
</dbReference>
<comment type="caution">
    <text evidence="9">The sequence shown here is derived from an EMBL/GenBank/DDBJ whole genome shotgun (WGS) entry which is preliminary data.</text>
</comment>
<dbReference type="InterPro" id="IPR010737">
    <property type="entry name" value="4-carb_acid_sugar_kinase_N"/>
</dbReference>
<name>A0A1S2ATE7_LACPA</name>